<evidence type="ECO:0000313" key="1">
    <source>
        <dbReference type="EMBL" id="PON49153.1"/>
    </source>
</evidence>
<dbReference type="AlphaFoldDB" id="A0A2P5BK55"/>
<keyword evidence="2" id="KW-1185">Reference proteome</keyword>
<feature type="non-terminal residue" evidence="1">
    <location>
        <position position="1"/>
    </location>
</feature>
<dbReference type="Proteomes" id="UP000237000">
    <property type="component" value="Unassembled WGS sequence"/>
</dbReference>
<dbReference type="EMBL" id="JXTC01000506">
    <property type="protein sequence ID" value="PON49153.1"/>
    <property type="molecule type" value="Genomic_DNA"/>
</dbReference>
<accession>A0A2P5BK55</accession>
<organism evidence="1 2">
    <name type="scientific">Trema orientale</name>
    <name type="common">Charcoal tree</name>
    <name type="synonym">Celtis orientalis</name>
    <dbReference type="NCBI Taxonomy" id="63057"/>
    <lineage>
        <taxon>Eukaryota</taxon>
        <taxon>Viridiplantae</taxon>
        <taxon>Streptophyta</taxon>
        <taxon>Embryophyta</taxon>
        <taxon>Tracheophyta</taxon>
        <taxon>Spermatophyta</taxon>
        <taxon>Magnoliopsida</taxon>
        <taxon>eudicotyledons</taxon>
        <taxon>Gunneridae</taxon>
        <taxon>Pentapetalae</taxon>
        <taxon>rosids</taxon>
        <taxon>fabids</taxon>
        <taxon>Rosales</taxon>
        <taxon>Cannabaceae</taxon>
        <taxon>Trema</taxon>
    </lineage>
</organism>
<reference evidence="2" key="1">
    <citation type="submission" date="2016-06" db="EMBL/GenBank/DDBJ databases">
        <title>Parallel loss of symbiosis genes in relatives of nitrogen-fixing non-legume Parasponia.</title>
        <authorList>
            <person name="Van Velzen R."/>
            <person name="Holmer R."/>
            <person name="Bu F."/>
            <person name="Rutten L."/>
            <person name="Van Zeijl A."/>
            <person name="Liu W."/>
            <person name="Santuari L."/>
            <person name="Cao Q."/>
            <person name="Sharma T."/>
            <person name="Shen D."/>
            <person name="Roswanjaya Y."/>
            <person name="Wardhani T."/>
            <person name="Kalhor M.S."/>
            <person name="Jansen J."/>
            <person name="Van den Hoogen J."/>
            <person name="Gungor B."/>
            <person name="Hartog M."/>
            <person name="Hontelez J."/>
            <person name="Verver J."/>
            <person name="Yang W.-C."/>
            <person name="Schijlen E."/>
            <person name="Repin R."/>
            <person name="Schilthuizen M."/>
            <person name="Schranz E."/>
            <person name="Heidstra R."/>
            <person name="Miyata K."/>
            <person name="Fedorova E."/>
            <person name="Kohlen W."/>
            <person name="Bisseling T."/>
            <person name="Smit S."/>
            <person name="Geurts R."/>
        </authorList>
    </citation>
    <scope>NUCLEOTIDE SEQUENCE [LARGE SCALE GENOMIC DNA]</scope>
    <source>
        <strain evidence="2">cv. RG33-2</strain>
    </source>
</reference>
<gene>
    <name evidence="1" type="ORF">TorRG33x02_318350</name>
</gene>
<protein>
    <submittedName>
        <fullName evidence="1">Uncharacterized protein</fullName>
    </submittedName>
</protein>
<sequence length="64" mass="7206">QWGCGRLLVWTTCRYGDSAKLSPFFMRVTCGASEYLNNVGIFWPATTWQEIVASHGICHVAKIQ</sequence>
<dbReference type="InParanoid" id="A0A2P5BK55"/>
<comment type="caution">
    <text evidence="1">The sequence shown here is derived from an EMBL/GenBank/DDBJ whole genome shotgun (WGS) entry which is preliminary data.</text>
</comment>
<proteinExistence type="predicted"/>
<dbReference type="OrthoDB" id="10296845at2759"/>
<name>A0A2P5BK55_TREOI</name>
<evidence type="ECO:0000313" key="2">
    <source>
        <dbReference type="Proteomes" id="UP000237000"/>
    </source>
</evidence>